<gene>
    <name evidence="2" type="ORF">AAT19DRAFT_12027</name>
</gene>
<sequence>MTTCPSPISQSAPLNAQVKKKPLLARMHLASVLHIPPPSFSQVCLLLLRQWPCWQRQIFLQVASTELDASKSLPSPAVECHGHRLEVASNLLSRGDAMRLCPPGKSQWSPRHKQRIPQHNEAASRRRASWQSTEGLRAGRRLLKRQSLEPICRDSQASGRPP</sequence>
<feature type="region of interest" description="Disordered" evidence="1">
    <location>
        <begin position="103"/>
        <end position="138"/>
    </location>
</feature>
<protein>
    <submittedName>
        <fullName evidence="2">Uncharacterized protein</fullName>
    </submittedName>
</protein>
<proteinExistence type="predicted"/>
<dbReference type="AlphaFoldDB" id="A0A2T0AF28"/>
<evidence type="ECO:0000256" key="1">
    <source>
        <dbReference type="SAM" id="MobiDB-lite"/>
    </source>
</evidence>
<organism evidence="2 3">
    <name type="scientific">Rhodotorula toruloides</name>
    <name type="common">Yeast</name>
    <name type="synonym">Rhodosporidium toruloides</name>
    <dbReference type="NCBI Taxonomy" id="5286"/>
    <lineage>
        <taxon>Eukaryota</taxon>
        <taxon>Fungi</taxon>
        <taxon>Dikarya</taxon>
        <taxon>Basidiomycota</taxon>
        <taxon>Pucciniomycotina</taxon>
        <taxon>Microbotryomycetes</taxon>
        <taxon>Sporidiobolales</taxon>
        <taxon>Sporidiobolaceae</taxon>
        <taxon>Rhodotorula</taxon>
    </lineage>
</organism>
<evidence type="ECO:0000313" key="2">
    <source>
        <dbReference type="EMBL" id="PRQ76609.1"/>
    </source>
</evidence>
<dbReference type="EMBL" id="LCTV02000002">
    <property type="protein sequence ID" value="PRQ76609.1"/>
    <property type="molecule type" value="Genomic_DNA"/>
</dbReference>
<name>A0A2T0AF28_RHOTO</name>
<comment type="caution">
    <text evidence="2">The sequence shown here is derived from an EMBL/GenBank/DDBJ whole genome shotgun (WGS) entry which is preliminary data.</text>
</comment>
<accession>A0A2T0AF28</accession>
<reference evidence="2 3" key="1">
    <citation type="journal article" date="2018" name="Elife">
        <title>Functional genomics of lipid metabolism in the oleaginous yeast Rhodosporidium toruloides.</title>
        <authorList>
            <person name="Coradetti S.T."/>
            <person name="Pinel D."/>
            <person name="Geiselman G."/>
            <person name="Ito M."/>
            <person name="Mondo S."/>
            <person name="Reilly M.C."/>
            <person name="Cheng Y.F."/>
            <person name="Bauer S."/>
            <person name="Grigoriev I."/>
            <person name="Gladden J.M."/>
            <person name="Simmons B.A."/>
            <person name="Brem R."/>
            <person name="Arkin A.P."/>
            <person name="Skerker J.M."/>
        </authorList>
    </citation>
    <scope>NUCLEOTIDE SEQUENCE [LARGE SCALE GENOMIC DNA]</scope>
    <source>
        <strain evidence="2 3">NBRC 0880</strain>
    </source>
</reference>
<dbReference type="Proteomes" id="UP000239560">
    <property type="component" value="Unassembled WGS sequence"/>
</dbReference>
<evidence type="ECO:0000313" key="3">
    <source>
        <dbReference type="Proteomes" id="UP000239560"/>
    </source>
</evidence>